<accession>A0AA35JYY3</accession>
<evidence type="ECO:0000256" key="3">
    <source>
        <dbReference type="SAM" id="SignalP"/>
    </source>
</evidence>
<sequence>MTTSRLWPVLQSLSPLLLSLSVFTFRCLSSCLESASLWCDSMPITPEKRTYFPQTIPIENGFLERKTNRIALRVTKETIIHSNITDTTMSNSNSADLLHTGGKQGGKPKRGKKLKPQKESEGESSSEELRTESPSEDSPREVVPYGESVVCRDGEPATAYENVPCHPPHHPRWWLPGIRKDDEFFHFVILCFAIGTLLVCYYRYKDWTVSLGIGLMTFAGLETTGIYFGLVHRIRSILESFIPLLQSVRTPGLKKIN</sequence>
<dbReference type="EMBL" id="OX395127">
    <property type="protein sequence ID" value="CAI5767268.1"/>
    <property type="molecule type" value="Genomic_DNA"/>
</dbReference>
<protein>
    <recommendedName>
        <fullName evidence="6">Transmembrane protein 40</fullName>
    </recommendedName>
</protein>
<feature type="transmembrane region" description="Helical" evidence="2">
    <location>
        <begin position="184"/>
        <end position="204"/>
    </location>
</feature>
<evidence type="ECO:0000256" key="1">
    <source>
        <dbReference type="SAM" id="MobiDB-lite"/>
    </source>
</evidence>
<evidence type="ECO:0000313" key="5">
    <source>
        <dbReference type="Proteomes" id="UP001178461"/>
    </source>
</evidence>
<feature type="chain" id="PRO_5041427319" description="Transmembrane protein 40" evidence="3">
    <location>
        <begin position="25"/>
        <end position="257"/>
    </location>
</feature>
<gene>
    <name evidence="4" type="ORF">PODLI_1B031307</name>
</gene>
<dbReference type="InterPro" id="IPR026181">
    <property type="entry name" value="TMEM40"/>
</dbReference>
<keyword evidence="2" id="KW-1133">Transmembrane helix</keyword>
<feature type="compositionally biased region" description="Basic and acidic residues" evidence="1">
    <location>
        <begin position="116"/>
        <end position="140"/>
    </location>
</feature>
<feature type="compositionally biased region" description="Basic residues" evidence="1">
    <location>
        <begin position="106"/>
        <end position="115"/>
    </location>
</feature>
<organism evidence="4 5">
    <name type="scientific">Podarcis lilfordi</name>
    <name type="common">Lilford's wall lizard</name>
    <dbReference type="NCBI Taxonomy" id="74358"/>
    <lineage>
        <taxon>Eukaryota</taxon>
        <taxon>Metazoa</taxon>
        <taxon>Chordata</taxon>
        <taxon>Craniata</taxon>
        <taxon>Vertebrata</taxon>
        <taxon>Euteleostomi</taxon>
        <taxon>Lepidosauria</taxon>
        <taxon>Squamata</taxon>
        <taxon>Bifurcata</taxon>
        <taxon>Unidentata</taxon>
        <taxon>Episquamata</taxon>
        <taxon>Laterata</taxon>
        <taxon>Lacertibaenia</taxon>
        <taxon>Lacertidae</taxon>
        <taxon>Podarcis</taxon>
    </lineage>
</organism>
<evidence type="ECO:0008006" key="6">
    <source>
        <dbReference type="Google" id="ProtNLM"/>
    </source>
</evidence>
<keyword evidence="2" id="KW-0472">Membrane</keyword>
<evidence type="ECO:0000313" key="4">
    <source>
        <dbReference type="EMBL" id="CAI5767268.1"/>
    </source>
</evidence>
<keyword evidence="5" id="KW-1185">Reference proteome</keyword>
<feature type="transmembrane region" description="Helical" evidence="2">
    <location>
        <begin position="210"/>
        <end position="230"/>
    </location>
</feature>
<reference evidence="4" key="1">
    <citation type="submission" date="2022-12" db="EMBL/GenBank/DDBJ databases">
        <authorList>
            <person name="Alioto T."/>
            <person name="Alioto T."/>
            <person name="Gomez Garrido J."/>
        </authorList>
    </citation>
    <scope>NUCLEOTIDE SEQUENCE</scope>
</reference>
<proteinExistence type="predicted"/>
<dbReference type="Proteomes" id="UP001178461">
    <property type="component" value="Chromosome 2"/>
</dbReference>
<feature type="region of interest" description="Disordered" evidence="1">
    <location>
        <begin position="90"/>
        <end position="143"/>
    </location>
</feature>
<name>A0AA35JYY3_9SAUR</name>
<feature type="signal peptide" evidence="3">
    <location>
        <begin position="1"/>
        <end position="24"/>
    </location>
</feature>
<dbReference type="PANTHER" id="PTHR16108:SF2">
    <property type="entry name" value="TRANSMEMBRANE PROTEIN 40"/>
    <property type="match status" value="1"/>
</dbReference>
<dbReference type="PANTHER" id="PTHR16108">
    <property type="match status" value="1"/>
</dbReference>
<keyword evidence="3" id="KW-0732">Signal</keyword>
<keyword evidence="2" id="KW-0812">Transmembrane</keyword>
<dbReference type="Pfam" id="PF15817">
    <property type="entry name" value="TMEM40"/>
    <property type="match status" value="1"/>
</dbReference>
<dbReference type="AlphaFoldDB" id="A0AA35JYY3"/>
<evidence type="ECO:0000256" key="2">
    <source>
        <dbReference type="SAM" id="Phobius"/>
    </source>
</evidence>